<reference evidence="2 3" key="1">
    <citation type="submission" date="2019-01" db="EMBL/GenBank/DDBJ databases">
        <authorList>
            <consortium name="Pathogen Informatics"/>
        </authorList>
    </citation>
    <scope>NUCLEOTIDE SEQUENCE [LARGE SCALE GENOMIC DNA]</scope>
    <source>
        <strain evidence="2 3">NCTC10179</strain>
    </source>
</reference>
<keyword evidence="1" id="KW-1133">Transmembrane helix</keyword>
<dbReference type="KEGG" id="mcou:NCTC10179_00252"/>
<keyword evidence="1" id="KW-0472">Membrane</keyword>
<dbReference type="OrthoDB" id="403891at2"/>
<accession>A0A449B656</accession>
<keyword evidence="1" id="KW-0812">Transmembrane</keyword>
<feature type="transmembrane region" description="Helical" evidence="1">
    <location>
        <begin position="12"/>
        <end position="35"/>
    </location>
</feature>
<dbReference type="Proteomes" id="UP000289497">
    <property type="component" value="Chromosome"/>
</dbReference>
<evidence type="ECO:0000313" key="2">
    <source>
        <dbReference type="EMBL" id="VEU76087.1"/>
    </source>
</evidence>
<protein>
    <recommendedName>
        <fullName evidence="4">PDxFFG protein</fullName>
    </recommendedName>
</protein>
<name>A0A449B656_9BACT</name>
<sequence>MKRKLKLTLLQKTLLAVSTIVVGSGVALGSMLFYASKSDEVLGSYSAVDKNLFKNDYSSIRDENGELKAKISIVDPLKQKAVGEMSEDGSQYWFNSDPEHKMTFNEFFNAYYDKYQESFIQEIKYGSFNFYNEYVLAVRPEKFLEFSKWFINEVAWGPDLLTLESFRIVPGVERNGNSITLGSHSTLHKESSEIKFFPDAFFGTAPIWSIAGGAGNARDALTEITFESPVSKYQADGFLKNLVQISILKNSESFTKADGLPLYRNEQLRSFKNVFFVGRLQGDKVKVLVDQQYLNDYQTYNSSLKTYERNFEEWIQGGAQGRAPQLPVPPRTQNARNLVLPADITADEFNDLIKTFGDEYKDYSYSDLVEYTISNARAGAATSDEIRSTYLALDLTNENNEFTLLMFDSTSSPAQYYAEQMLEKMVNSKFKNFLDFYDMDQYKGRKVYLYEDDSHKTYYSNPIQARDKEHNFDQSNLLELTVESFEVANKSLYVTLADAFNQKRVQIFEASETDKDSTLFRNFKYSLGYSGAVIPRTLNATPESLNEKDQEGNLLRGLDSRKFQIYTDAYDGLLDELAQKYPFLMKKQNGPHLEKTIDENGVYKYEIKEGDFVAFSIDDGIGIPIILANTIENYQGVSTDFLKYVGAHEYGHHYTLEKSQAIDEKDSAVLVGGINVRGGVSDSSYYSFKALENYIKARTTLNVRRVDALGNPNEKGTFTQFGYIKNDGTNSKWETYEDVWGSKDRNIISTIRNKNRRFIQTFEGLNQAAKNRDVRLGDLFLANSLDSESGTLNPFIEGVGKVIYNDGEQKVFKSVSLVEMLSQFKDGKGNSLEFTGTTPSDIAIKFYESTQNEQGQTIVTKFNVFNKDGTPVVNVPLNTPLSNEELQYLQDTTQAITRNIVSLYNLNNFDSGWNNSQTSVSGEISLAWRSLFDGVAPKSFFNSILYRNDDTAAELDPQYNGLPGNYREINGHISKTRKSNLYYAVSNEDTNLEVLNGFFRDQFNTLQSGSNPNFSGPSAAIFYSNKVLAFVNSDHTEATKYVFPIGIDRGASSNALGQSRFNQFFNQITRQTTQAGYQLSPAAILSQGFGYSTANGGVNDINLGNAGVYFISLDDQNNPITNYSNVNSISKVGYNLFSSSYLTLDRAGLYGAYSTDKVKLTTVNGRELPLFEFVEDLVEYGSIDYSKSTAIEQDSKVVYNWDIDYVKTKINLDKLREGIQKEPDSESKTAILASDQSLANEAMRRFISSPLVFTVKDFNVKDLAKNRAIFSKDYGMRFFNAQFNRSYVDSLKDVEAPLFNVDTFVNSLREVLENYYNKLAANQYPQGSANKAFENLSLNDLFVLLGNSLIMESDDNEYFLTKLNFAEFSDGTPTSDAIDYFNTKNEPLLNDKFTDYVYSMAETLTRDYVQTIYSPGTQDFGNLPSYLSNINESNTGLDYITDASALSIWNDRVNSRNGIANGTLFALQVTSNPSEYFAKRSEIQQKYAKLQADKAKELADFTAKSAEEQGITAIEYNTKLSNLRSQLNAVSFDRDKELSDLLKKYTYNLERANVQNDTRIQSSYFGRFSANNNGYFKDRWEKETIGTHLYDPTTGEEIHDETIRLLDLNGEKITSRPRAFFLSQLYNYGVGDRTVSGIFRHKKIDALALYGYIKNEYANKIKKLKFTNIETGEVKYLDVNIEKTNNIFYLKKQGDSSSKVTLADEGYSTWISDYALMGKYRDALLFPGNSFTIDFVDENNNELKDENNKPLFTLGSGKTLSENGKDQDNAPVKISAKATNSKGEEVDKATITVDLQFNVIG</sequence>
<keyword evidence="3" id="KW-1185">Reference proteome</keyword>
<dbReference type="RefSeq" id="WP_036433964.1">
    <property type="nucleotide sequence ID" value="NZ_LR215039.1"/>
</dbReference>
<evidence type="ECO:0008006" key="4">
    <source>
        <dbReference type="Google" id="ProtNLM"/>
    </source>
</evidence>
<evidence type="ECO:0000256" key="1">
    <source>
        <dbReference type="SAM" id="Phobius"/>
    </source>
</evidence>
<proteinExistence type="predicted"/>
<dbReference type="EMBL" id="LR215039">
    <property type="protein sequence ID" value="VEU76087.1"/>
    <property type="molecule type" value="Genomic_DNA"/>
</dbReference>
<gene>
    <name evidence="2" type="ORF">NCTC10179_00252</name>
</gene>
<organism evidence="2 3">
    <name type="scientific">Mycoplasmopsis columboralis</name>
    <dbReference type="NCBI Taxonomy" id="171282"/>
    <lineage>
        <taxon>Bacteria</taxon>
        <taxon>Bacillati</taxon>
        <taxon>Mycoplasmatota</taxon>
        <taxon>Mycoplasmoidales</taxon>
        <taxon>Metamycoplasmataceae</taxon>
        <taxon>Mycoplasmopsis</taxon>
    </lineage>
</organism>
<evidence type="ECO:0000313" key="3">
    <source>
        <dbReference type="Proteomes" id="UP000289497"/>
    </source>
</evidence>
<dbReference type="NCBIfam" id="NF012210">
    <property type="entry name" value="PDxFFG"/>
    <property type="match status" value="1"/>
</dbReference>